<evidence type="ECO:0000256" key="1">
    <source>
        <dbReference type="SAM" id="MobiDB-lite"/>
    </source>
</evidence>
<name>A0A7J7MBT5_9MAGN</name>
<reference evidence="2 3" key="1">
    <citation type="journal article" date="2020" name="IScience">
        <title>Genome Sequencing of the Endangered Kingdonia uniflora (Circaeasteraceae, Ranunculales) Reveals Potential Mechanisms of Evolutionary Specialization.</title>
        <authorList>
            <person name="Sun Y."/>
            <person name="Deng T."/>
            <person name="Zhang A."/>
            <person name="Moore M.J."/>
            <person name="Landis J.B."/>
            <person name="Lin N."/>
            <person name="Zhang H."/>
            <person name="Zhang X."/>
            <person name="Huang J."/>
            <person name="Zhang X."/>
            <person name="Sun H."/>
            <person name="Wang H."/>
        </authorList>
    </citation>
    <scope>NUCLEOTIDE SEQUENCE [LARGE SCALE GENOMIC DNA]</scope>
    <source>
        <strain evidence="2">TB1705</strain>
        <tissue evidence="2">Leaf</tissue>
    </source>
</reference>
<dbReference type="AlphaFoldDB" id="A0A7J7MBT5"/>
<dbReference type="Proteomes" id="UP000541444">
    <property type="component" value="Unassembled WGS sequence"/>
</dbReference>
<proteinExistence type="predicted"/>
<feature type="region of interest" description="Disordered" evidence="1">
    <location>
        <begin position="37"/>
        <end position="67"/>
    </location>
</feature>
<evidence type="ECO:0000313" key="2">
    <source>
        <dbReference type="EMBL" id="KAF6152355.1"/>
    </source>
</evidence>
<protein>
    <submittedName>
        <fullName evidence="2">Uncharacterized protein</fullName>
    </submittedName>
</protein>
<accession>A0A7J7MBT5</accession>
<dbReference type="EMBL" id="JACGCM010001644">
    <property type="protein sequence ID" value="KAF6152355.1"/>
    <property type="molecule type" value="Genomic_DNA"/>
</dbReference>
<gene>
    <name evidence="2" type="ORF">GIB67_006009</name>
</gene>
<comment type="caution">
    <text evidence="2">The sequence shown here is derived from an EMBL/GenBank/DDBJ whole genome shotgun (WGS) entry which is preliminary data.</text>
</comment>
<sequence>MTVIVVGISHSSQCSIFHMVSFFNLGNAITGAELSPFKTPKTSRPICETESSSSSFRHSRNSSLPRAGNTFKFLHEWISSSRSIINLFSQFGNSIQLWTLEPL</sequence>
<keyword evidence="3" id="KW-1185">Reference proteome</keyword>
<organism evidence="2 3">
    <name type="scientific">Kingdonia uniflora</name>
    <dbReference type="NCBI Taxonomy" id="39325"/>
    <lineage>
        <taxon>Eukaryota</taxon>
        <taxon>Viridiplantae</taxon>
        <taxon>Streptophyta</taxon>
        <taxon>Embryophyta</taxon>
        <taxon>Tracheophyta</taxon>
        <taxon>Spermatophyta</taxon>
        <taxon>Magnoliopsida</taxon>
        <taxon>Ranunculales</taxon>
        <taxon>Circaeasteraceae</taxon>
        <taxon>Kingdonia</taxon>
    </lineage>
</organism>
<evidence type="ECO:0000313" key="3">
    <source>
        <dbReference type="Proteomes" id="UP000541444"/>
    </source>
</evidence>